<keyword evidence="1" id="KW-0472">Membrane</keyword>
<name>A0A0C2DVR1_9BACT</name>
<evidence type="ECO:0000313" key="2">
    <source>
        <dbReference type="EMBL" id="KIH77539.1"/>
    </source>
</evidence>
<evidence type="ECO:0008006" key="4">
    <source>
        <dbReference type="Google" id="ProtNLM"/>
    </source>
</evidence>
<dbReference type="SUPFAM" id="SSF51283">
    <property type="entry name" value="dUTPase-like"/>
    <property type="match status" value="1"/>
</dbReference>
<dbReference type="Gene3D" id="2.70.40.10">
    <property type="match status" value="1"/>
</dbReference>
<proteinExistence type="predicted"/>
<dbReference type="Proteomes" id="UP000035068">
    <property type="component" value="Unassembled WGS sequence"/>
</dbReference>
<dbReference type="RefSeq" id="WP_040095657.1">
    <property type="nucleotide sequence ID" value="NZ_JWJD01000001.1"/>
</dbReference>
<organism evidence="2 3">
    <name type="scientific">Geoalkalibacter ferrihydriticus DSM 17813</name>
    <dbReference type="NCBI Taxonomy" id="1121915"/>
    <lineage>
        <taxon>Bacteria</taxon>
        <taxon>Pseudomonadati</taxon>
        <taxon>Thermodesulfobacteriota</taxon>
        <taxon>Desulfuromonadia</taxon>
        <taxon>Desulfuromonadales</taxon>
        <taxon>Geoalkalibacteraceae</taxon>
        <taxon>Geoalkalibacter</taxon>
    </lineage>
</organism>
<reference evidence="2 3" key="1">
    <citation type="submission" date="2014-12" db="EMBL/GenBank/DDBJ databases">
        <title>Genomes of Geoalkalibacter ferrihydriticus and Geoalkalibacter subterraneus, two haloalkaliphilic metal-reducing members of the Geobacteraceae.</title>
        <authorList>
            <person name="Badalamenti J.P."/>
            <person name="Torres C.I."/>
            <person name="Krajmalnik-Brown R."/>
            <person name="Bond D.R."/>
        </authorList>
    </citation>
    <scope>NUCLEOTIDE SEQUENCE [LARGE SCALE GENOMIC DNA]</scope>
    <source>
        <strain evidence="2 3">DSM 17813</strain>
    </source>
</reference>
<keyword evidence="1" id="KW-1133">Transmembrane helix</keyword>
<dbReference type="EMBL" id="JWJD01000001">
    <property type="protein sequence ID" value="KIH77539.1"/>
    <property type="molecule type" value="Genomic_DNA"/>
</dbReference>
<dbReference type="InterPro" id="IPR036157">
    <property type="entry name" value="dUTPase-like_sf"/>
</dbReference>
<evidence type="ECO:0000313" key="3">
    <source>
        <dbReference type="Proteomes" id="UP000035068"/>
    </source>
</evidence>
<gene>
    <name evidence="2" type="ORF">GFER_02245</name>
</gene>
<sequence length="413" mass="47369">MIFPQEIDRFDFAASLDEAKKKFDESKIKDPLSGIKATLLNKRDIAKYVSATGMIFPFYPDDLKAASYEVKIGNEIFYWDKHENKQHKIDLKNTDHIIFKRNSITFVGVEPKFLVPYYIALRFNLSITHVHRGLLLGTGPLIDPTFVGKIMIPIHNLTNNDYSIRPGDPLIAVEFTKIWFDEGDEHNIDFDKMSRNVKKADPKFDDYFKRALPDGIDSVQSSLEQTVERAEEYVAKSETHIKKIEEKSIKEINDIKAAADRSRNLYTVLGIISAIALVGAMMAVFFQAKSVVSDANNYVSSSSNALQGNIKKSFDPEGFDRAINELRKDLIQQNKEDFAKFTEAQNRQYRQIDQRLEHLANRITHESDKAESFKNDLLREINSLENILGSIEGKKYDQRINLLYENLQGRNSD</sequence>
<protein>
    <recommendedName>
        <fullName evidence="4">dUTPase-like domain-containing protein</fullName>
    </recommendedName>
</protein>
<dbReference type="AlphaFoldDB" id="A0A0C2DVR1"/>
<feature type="transmembrane region" description="Helical" evidence="1">
    <location>
        <begin position="265"/>
        <end position="286"/>
    </location>
</feature>
<accession>A0A0C2DVR1</accession>
<keyword evidence="1" id="KW-0812">Transmembrane</keyword>
<evidence type="ECO:0000256" key="1">
    <source>
        <dbReference type="SAM" id="Phobius"/>
    </source>
</evidence>
<keyword evidence="3" id="KW-1185">Reference proteome</keyword>
<comment type="caution">
    <text evidence="2">The sequence shown here is derived from an EMBL/GenBank/DDBJ whole genome shotgun (WGS) entry which is preliminary data.</text>
</comment>